<keyword evidence="4" id="KW-1185">Reference proteome</keyword>
<evidence type="ECO:0000256" key="1">
    <source>
        <dbReference type="ARBA" id="ARBA00024339"/>
    </source>
</evidence>
<feature type="region of interest" description="Disordered" evidence="2">
    <location>
        <begin position="252"/>
        <end position="302"/>
    </location>
</feature>
<comment type="similarity">
    <text evidence="1">Belongs to the PHAF1 family.</text>
</comment>
<feature type="region of interest" description="Disordered" evidence="2">
    <location>
        <begin position="187"/>
        <end position="206"/>
    </location>
</feature>
<dbReference type="PANTHER" id="PTHR13465">
    <property type="entry name" value="UPF0183 PROTEIN"/>
    <property type="match status" value="1"/>
</dbReference>
<dbReference type="InterPro" id="IPR005373">
    <property type="entry name" value="PHAF1"/>
</dbReference>
<evidence type="ECO:0000256" key="2">
    <source>
        <dbReference type="SAM" id="MobiDB-lite"/>
    </source>
</evidence>
<sequence>MATSAAGTAQIHPSKALGFLTLGSSIYDVLTCLRLHSRVFPTISVIYDSTTPLSAPVILSLDDNGLRLRFDGADQRLRLIEVLDFQKSRLSYNGGELARAGAATGASGPTFRSIYNKLFGPTYPGEYMKDQGVYVLSYPGVAFSFPVNKGVWKEDVDFVSLLSASNAQPASSMAIFSGSSWSESRNDLFTKPTSNPRSPGINSASARLSSANDEIELIRLHDDHKVELVRRHNAPFTVTLHLTTPQDLVAELGPPSAKYRKNDHRLSIHRGTRSISGRAQDDTDDTEPDEPQSGDDEDVSDVSATSNSDYFLNYFQHGFDVFISSSRSSSHPVATKIILHGNVPGSFEFQRYRRSRWTIELPENSKNKELRLNSEMVFDEALPRLRERFGEVQRPMLLNRGSDSPSSSCELLGGWEDGEVGDKAPGGHLTGPEGTFGNTELFGFPGFIFEVLKNRAISSLTVF</sequence>
<accession>A0ABR3GNW4</accession>
<organism evidence="3 4">
    <name type="scientific">Discina gigas</name>
    <dbReference type="NCBI Taxonomy" id="1032678"/>
    <lineage>
        <taxon>Eukaryota</taxon>
        <taxon>Fungi</taxon>
        <taxon>Dikarya</taxon>
        <taxon>Ascomycota</taxon>
        <taxon>Pezizomycotina</taxon>
        <taxon>Pezizomycetes</taxon>
        <taxon>Pezizales</taxon>
        <taxon>Discinaceae</taxon>
        <taxon>Discina</taxon>
    </lineage>
</organism>
<evidence type="ECO:0000313" key="3">
    <source>
        <dbReference type="EMBL" id="KAL0637563.1"/>
    </source>
</evidence>
<protein>
    <submittedName>
        <fullName evidence="3">Uncharacterized protein</fullName>
    </submittedName>
</protein>
<dbReference type="Pfam" id="PF03676">
    <property type="entry name" value="PHAF1"/>
    <property type="match status" value="2"/>
</dbReference>
<feature type="compositionally biased region" description="Polar residues" evidence="2">
    <location>
        <begin position="191"/>
        <end position="206"/>
    </location>
</feature>
<comment type="caution">
    <text evidence="3">The sequence shown here is derived from an EMBL/GenBank/DDBJ whole genome shotgun (WGS) entry which is preliminary data.</text>
</comment>
<proteinExistence type="inferred from homology"/>
<dbReference type="InterPro" id="IPR039156">
    <property type="entry name" value="PHAF1/BROMI"/>
</dbReference>
<gene>
    <name evidence="3" type="ORF">Q9L58_003452</name>
</gene>
<name>A0ABR3GNW4_9PEZI</name>
<evidence type="ECO:0000313" key="4">
    <source>
        <dbReference type="Proteomes" id="UP001447188"/>
    </source>
</evidence>
<dbReference type="PANTHER" id="PTHR13465:SF2">
    <property type="entry name" value="PHAGOSOME ASSEMBLY FACTOR 1"/>
    <property type="match status" value="1"/>
</dbReference>
<dbReference type="EMBL" id="JBBBZM010000033">
    <property type="protein sequence ID" value="KAL0637563.1"/>
    <property type="molecule type" value="Genomic_DNA"/>
</dbReference>
<feature type="compositionally biased region" description="Basic residues" evidence="2">
    <location>
        <begin position="258"/>
        <end position="272"/>
    </location>
</feature>
<reference evidence="3 4" key="1">
    <citation type="submission" date="2024-02" db="EMBL/GenBank/DDBJ databases">
        <title>Discinaceae phylogenomics.</title>
        <authorList>
            <person name="Dirks A.C."/>
            <person name="James T.Y."/>
        </authorList>
    </citation>
    <scope>NUCLEOTIDE SEQUENCE [LARGE SCALE GENOMIC DNA]</scope>
    <source>
        <strain evidence="3 4">ACD0624</strain>
    </source>
</reference>
<feature type="compositionally biased region" description="Acidic residues" evidence="2">
    <location>
        <begin position="282"/>
        <end position="300"/>
    </location>
</feature>
<dbReference type="Proteomes" id="UP001447188">
    <property type="component" value="Unassembled WGS sequence"/>
</dbReference>